<evidence type="ECO:0000256" key="3">
    <source>
        <dbReference type="ARBA" id="ARBA00022448"/>
    </source>
</evidence>
<dbReference type="InterPro" id="IPR002524">
    <property type="entry name" value="Cation_efflux"/>
</dbReference>
<keyword evidence="7 8" id="KW-0472">Membrane</keyword>
<feature type="domain" description="Cation efflux protein cytoplasmic" evidence="10">
    <location>
        <begin position="217"/>
        <end position="291"/>
    </location>
</feature>
<dbReference type="NCBIfam" id="TIGR01297">
    <property type="entry name" value="CDF"/>
    <property type="match status" value="1"/>
</dbReference>
<evidence type="ECO:0000256" key="2">
    <source>
        <dbReference type="ARBA" id="ARBA00008873"/>
    </source>
</evidence>
<keyword evidence="4 8" id="KW-0812">Transmembrane</keyword>
<dbReference type="Pfam" id="PF16916">
    <property type="entry name" value="ZT_dimer"/>
    <property type="match status" value="1"/>
</dbReference>
<feature type="transmembrane region" description="Helical" evidence="8">
    <location>
        <begin position="24"/>
        <end position="46"/>
    </location>
</feature>
<dbReference type="InterPro" id="IPR058533">
    <property type="entry name" value="Cation_efflux_TM"/>
</dbReference>
<dbReference type="OrthoDB" id="9809646at2"/>
<comment type="similarity">
    <text evidence="2">Belongs to the cation diffusion facilitator (CDF) transporter (TC 2.A.4) family. SLC30A subfamily.</text>
</comment>
<organism evidence="11 12">
    <name type="scientific">Tengunoibacter tsumagoiensis</name>
    <dbReference type="NCBI Taxonomy" id="2014871"/>
    <lineage>
        <taxon>Bacteria</taxon>
        <taxon>Bacillati</taxon>
        <taxon>Chloroflexota</taxon>
        <taxon>Ktedonobacteria</taxon>
        <taxon>Ktedonobacterales</taxon>
        <taxon>Dictyobacteraceae</taxon>
        <taxon>Tengunoibacter</taxon>
    </lineage>
</organism>
<dbReference type="InterPro" id="IPR050681">
    <property type="entry name" value="CDF/SLC30A"/>
</dbReference>
<feature type="transmembrane region" description="Helical" evidence="8">
    <location>
        <begin position="52"/>
        <end position="69"/>
    </location>
</feature>
<feature type="transmembrane region" description="Helical" evidence="8">
    <location>
        <begin position="123"/>
        <end position="143"/>
    </location>
</feature>
<dbReference type="GO" id="GO:0005886">
    <property type="term" value="C:plasma membrane"/>
    <property type="evidence" value="ECO:0007669"/>
    <property type="project" value="TreeGrafter"/>
</dbReference>
<sequence>MTHTHAGHSHHDHTSGMAKKSLRLAFFLTMIILLAGCIGGFFAHSLALLSDASHTLTDLFALGLAWFAAVQAERPSNEGKTFGYHRVGILAALLNAFSLIVIALFIIWEAIQRFQHPEPVNPFIMFGSALVAIVINLFIGFGLRKENHNLNVRAASLHVFGDVAASVGVIVAGGLIVLTGWSIIDPILSVAIALVVAFGAWHILRETIDILLEATPRGISLTDLVADMKAVEGVEDVHDLHVWSITSGMPALSSHVQIANLPFSASSSILNALRSMLTEKYHIHHATIQFECPSEGPCCTVESLYCSFKGSVQAKHVHVCDEEHEHASQVI</sequence>
<accession>A0A401ZYL1</accession>
<evidence type="ECO:0000256" key="1">
    <source>
        <dbReference type="ARBA" id="ARBA00004141"/>
    </source>
</evidence>
<comment type="caution">
    <text evidence="11">The sequence shown here is derived from an EMBL/GenBank/DDBJ whole genome shotgun (WGS) entry which is preliminary data.</text>
</comment>
<dbReference type="Proteomes" id="UP000287352">
    <property type="component" value="Unassembled WGS sequence"/>
</dbReference>
<keyword evidence="3" id="KW-0813">Transport</keyword>
<comment type="subcellular location">
    <subcellularLocation>
        <location evidence="1">Membrane</location>
        <topology evidence="1">Multi-pass membrane protein</topology>
    </subcellularLocation>
</comment>
<dbReference type="EMBL" id="BIFR01000001">
    <property type="protein sequence ID" value="GCE11920.1"/>
    <property type="molecule type" value="Genomic_DNA"/>
</dbReference>
<protein>
    <submittedName>
        <fullName evidence="11">Cadmium, cobalt and zinc/H(+)-K(+) antiporter</fullName>
    </submittedName>
</protein>
<feature type="transmembrane region" description="Helical" evidence="8">
    <location>
        <begin position="89"/>
        <end position="111"/>
    </location>
</feature>
<keyword evidence="12" id="KW-1185">Reference proteome</keyword>
<evidence type="ECO:0000256" key="8">
    <source>
        <dbReference type="SAM" id="Phobius"/>
    </source>
</evidence>
<dbReference type="PANTHER" id="PTHR11562">
    <property type="entry name" value="CATION EFFLUX PROTEIN/ ZINC TRANSPORTER"/>
    <property type="match status" value="1"/>
</dbReference>
<keyword evidence="5 8" id="KW-1133">Transmembrane helix</keyword>
<name>A0A401ZYL1_9CHLR</name>
<evidence type="ECO:0000256" key="4">
    <source>
        <dbReference type="ARBA" id="ARBA00022692"/>
    </source>
</evidence>
<evidence type="ECO:0000256" key="6">
    <source>
        <dbReference type="ARBA" id="ARBA00023065"/>
    </source>
</evidence>
<reference evidence="12" key="1">
    <citation type="submission" date="2018-12" db="EMBL/GenBank/DDBJ databases">
        <title>Tengunoibacter tsumagoiensis gen. nov., sp. nov., Dictyobacter kobayashii sp. nov., D. alpinus sp. nov., and D. joshuensis sp. nov. and description of Dictyobacteraceae fam. nov. within the order Ktedonobacterales isolated from Tengu-no-mugimeshi.</title>
        <authorList>
            <person name="Wang C.M."/>
            <person name="Zheng Y."/>
            <person name="Sakai Y."/>
            <person name="Toyoda A."/>
            <person name="Minakuchi Y."/>
            <person name="Abe K."/>
            <person name="Yokota A."/>
            <person name="Yabe S."/>
        </authorList>
    </citation>
    <scope>NUCLEOTIDE SEQUENCE [LARGE SCALE GENOMIC DNA]</scope>
    <source>
        <strain evidence="12">Uno3</strain>
    </source>
</reference>
<dbReference type="InterPro" id="IPR027469">
    <property type="entry name" value="Cation_efflux_TMD_sf"/>
</dbReference>
<feature type="transmembrane region" description="Helical" evidence="8">
    <location>
        <begin position="155"/>
        <end position="181"/>
    </location>
</feature>
<evidence type="ECO:0000256" key="7">
    <source>
        <dbReference type="ARBA" id="ARBA00023136"/>
    </source>
</evidence>
<gene>
    <name evidence="11" type="primary">czcD</name>
    <name evidence="11" type="ORF">KTT_17790</name>
</gene>
<dbReference type="AlphaFoldDB" id="A0A401ZYL1"/>
<dbReference type="Gene3D" id="1.20.1510.10">
    <property type="entry name" value="Cation efflux protein transmembrane domain"/>
    <property type="match status" value="1"/>
</dbReference>
<feature type="domain" description="Cation efflux protein transmembrane" evidence="9">
    <location>
        <begin position="23"/>
        <end position="212"/>
    </location>
</feature>
<dbReference type="RefSeq" id="WP_126579592.1">
    <property type="nucleotide sequence ID" value="NZ_BIFR01000001.1"/>
</dbReference>
<feature type="transmembrane region" description="Helical" evidence="8">
    <location>
        <begin position="187"/>
        <end position="204"/>
    </location>
</feature>
<dbReference type="SUPFAM" id="SSF161111">
    <property type="entry name" value="Cation efflux protein transmembrane domain-like"/>
    <property type="match status" value="1"/>
</dbReference>
<proteinExistence type="inferred from homology"/>
<dbReference type="SUPFAM" id="SSF160240">
    <property type="entry name" value="Cation efflux protein cytoplasmic domain-like"/>
    <property type="match status" value="1"/>
</dbReference>
<evidence type="ECO:0000256" key="5">
    <source>
        <dbReference type="ARBA" id="ARBA00022989"/>
    </source>
</evidence>
<evidence type="ECO:0000313" key="12">
    <source>
        <dbReference type="Proteomes" id="UP000287352"/>
    </source>
</evidence>
<evidence type="ECO:0000259" key="9">
    <source>
        <dbReference type="Pfam" id="PF01545"/>
    </source>
</evidence>
<evidence type="ECO:0000259" key="10">
    <source>
        <dbReference type="Pfam" id="PF16916"/>
    </source>
</evidence>
<dbReference type="PANTHER" id="PTHR11562:SF17">
    <property type="entry name" value="RE54080P-RELATED"/>
    <property type="match status" value="1"/>
</dbReference>
<evidence type="ECO:0000313" key="11">
    <source>
        <dbReference type="EMBL" id="GCE11920.1"/>
    </source>
</evidence>
<dbReference type="GO" id="GO:0005385">
    <property type="term" value="F:zinc ion transmembrane transporter activity"/>
    <property type="evidence" value="ECO:0007669"/>
    <property type="project" value="TreeGrafter"/>
</dbReference>
<dbReference type="Pfam" id="PF01545">
    <property type="entry name" value="Cation_efflux"/>
    <property type="match status" value="1"/>
</dbReference>
<dbReference type="InterPro" id="IPR027470">
    <property type="entry name" value="Cation_efflux_CTD"/>
</dbReference>
<keyword evidence="6" id="KW-0406">Ion transport</keyword>
<dbReference type="InterPro" id="IPR036837">
    <property type="entry name" value="Cation_efflux_CTD_sf"/>
</dbReference>